<dbReference type="InterPro" id="IPR003382">
    <property type="entry name" value="Flavoprotein"/>
</dbReference>
<reference evidence="6 7" key="1">
    <citation type="submission" date="2017-09" db="EMBL/GenBank/DDBJ databases">
        <title>Genomics of the genus Arcobacter.</title>
        <authorList>
            <person name="Perez-Cataluna A."/>
            <person name="Figueras M.J."/>
            <person name="Salas-Masso N."/>
        </authorList>
    </citation>
    <scope>NUCLEOTIDE SEQUENCE [LARGE SCALE GENOMIC DNA]</scope>
    <source>
        <strain evidence="6 7">CECT 7386</strain>
    </source>
</reference>
<evidence type="ECO:0000313" key="6">
    <source>
        <dbReference type="EMBL" id="RXK15704.1"/>
    </source>
</evidence>
<evidence type="ECO:0000256" key="4">
    <source>
        <dbReference type="ARBA" id="ARBA00022679"/>
    </source>
</evidence>
<dbReference type="AlphaFoldDB" id="A0AAX2AG44"/>
<evidence type="ECO:0000256" key="1">
    <source>
        <dbReference type="ARBA" id="ARBA00022602"/>
    </source>
</evidence>
<name>A0AAX2AG44_9BACT</name>
<dbReference type="SUPFAM" id="SSF52507">
    <property type="entry name" value="Homo-oligomeric flavin-containing Cys decarboxylases, HFCD"/>
    <property type="match status" value="1"/>
</dbReference>
<evidence type="ECO:0000259" key="5">
    <source>
        <dbReference type="Pfam" id="PF02441"/>
    </source>
</evidence>
<proteinExistence type="predicted"/>
<dbReference type="Pfam" id="PF02441">
    <property type="entry name" value="Flavoprotein"/>
    <property type="match status" value="1"/>
</dbReference>
<keyword evidence="7" id="KW-1185">Reference proteome</keyword>
<dbReference type="RefSeq" id="WP_114842151.1">
    <property type="nucleotide sequence ID" value="NZ_CP031219.1"/>
</dbReference>
<dbReference type="NCBIfam" id="NF004685">
    <property type="entry name" value="PRK06029.1"/>
    <property type="match status" value="1"/>
</dbReference>
<dbReference type="GO" id="GO:0004659">
    <property type="term" value="F:prenyltransferase activity"/>
    <property type="evidence" value="ECO:0007669"/>
    <property type="project" value="UniProtKB-KW"/>
</dbReference>
<keyword evidence="2" id="KW-0285">Flavoprotein</keyword>
<keyword evidence="3" id="KW-0288">FMN</keyword>
<dbReference type="EMBL" id="NXID01000023">
    <property type="protein sequence ID" value="RXK15704.1"/>
    <property type="molecule type" value="Genomic_DNA"/>
</dbReference>
<dbReference type="KEGG" id="amyt:AMYT_1734"/>
<keyword evidence="4" id="KW-0808">Transferase</keyword>
<protein>
    <submittedName>
        <fullName evidence="6">3-octaprenyl-4-hydroxybenzoate carboxy-lyase</fullName>
    </submittedName>
</protein>
<sequence length="184" mass="20648">MKLIVAITGASGASLALKFINKLPSEIELFLVASQSAKTALKLEENISLNKYFEDKKNIKIFKDNDIAASIASGSFGVDKMIILPCSMNTLAKCSVGISDSLITRAFTVMLKQKKDVILAPREMPYNTINLENMYKLSQLGVIIAPPILGYYSNQQSLEEMENFLIGKWFDLLEIKNNLYKRWE</sequence>
<dbReference type="Gene3D" id="3.40.50.1950">
    <property type="entry name" value="Flavin prenyltransferase-like"/>
    <property type="match status" value="1"/>
</dbReference>
<dbReference type="Proteomes" id="UP000290092">
    <property type="component" value="Unassembled WGS sequence"/>
</dbReference>
<organism evidence="6 7">
    <name type="scientific">Malaciobacter mytili LMG 24559</name>
    <dbReference type="NCBI Taxonomy" id="1032238"/>
    <lineage>
        <taxon>Bacteria</taxon>
        <taxon>Pseudomonadati</taxon>
        <taxon>Campylobacterota</taxon>
        <taxon>Epsilonproteobacteria</taxon>
        <taxon>Campylobacterales</taxon>
        <taxon>Arcobacteraceae</taxon>
        <taxon>Malaciobacter</taxon>
    </lineage>
</organism>
<dbReference type="NCBIfam" id="TIGR00421">
    <property type="entry name" value="ubiX_pad"/>
    <property type="match status" value="1"/>
</dbReference>
<evidence type="ECO:0000313" key="7">
    <source>
        <dbReference type="Proteomes" id="UP000290092"/>
    </source>
</evidence>
<evidence type="ECO:0000256" key="2">
    <source>
        <dbReference type="ARBA" id="ARBA00022630"/>
    </source>
</evidence>
<evidence type="ECO:0000256" key="3">
    <source>
        <dbReference type="ARBA" id="ARBA00022643"/>
    </source>
</evidence>
<feature type="domain" description="Flavoprotein" evidence="5">
    <location>
        <begin position="1"/>
        <end position="173"/>
    </location>
</feature>
<comment type="caution">
    <text evidence="6">The sequence shown here is derived from an EMBL/GenBank/DDBJ whole genome shotgun (WGS) entry which is preliminary data.</text>
</comment>
<gene>
    <name evidence="6" type="ORF">CP985_07280</name>
</gene>
<dbReference type="InterPro" id="IPR004507">
    <property type="entry name" value="UbiX-like"/>
</dbReference>
<dbReference type="InterPro" id="IPR036551">
    <property type="entry name" value="Flavin_trans-like"/>
</dbReference>
<keyword evidence="1" id="KW-0637">Prenyltransferase</keyword>
<accession>A0AAX2AG44</accession>